<keyword evidence="1" id="KW-0175">Coiled coil</keyword>
<dbReference type="Proteomes" id="UP000182624">
    <property type="component" value="Unassembled WGS sequence"/>
</dbReference>
<feature type="coiled-coil region" evidence="1">
    <location>
        <begin position="6"/>
        <end position="41"/>
    </location>
</feature>
<evidence type="ECO:0000313" key="4">
    <source>
        <dbReference type="Proteomes" id="UP000182624"/>
    </source>
</evidence>
<evidence type="ECO:0000313" key="3">
    <source>
        <dbReference type="EMBL" id="SFP48518.1"/>
    </source>
</evidence>
<evidence type="ECO:0000256" key="2">
    <source>
        <dbReference type="SAM" id="MobiDB-lite"/>
    </source>
</evidence>
<name>A0A1I5QQD7_9FIRM</name>
<gene>
    <name evidence="3" type="ORF">SAMN04487928_102242</name>
</gene>
<proteinExistence type="predicted"/>
<protein>
    <submittedName>
        <fullName evidence="3">Uncharacterized protein</fullName>
    </submittedName>
</protein>
<evidence type="ECO:0000256" key="1">
    <source>
        <dbReference type="SAM" id="Coils"/>
    </source>
</evidence>
<organism evidence="3 4">
    <name type="scientific">Butyrivibrio proteoclasticus</name>
    <dbReference type="NCBI Taxonomy" id="43305"/>
    <lineage>
        <taxon>Bacteria</taxon>
        <taxon>Bacillati</taxon>
        <taxon>Bacillota</taxon>
        <taxon>Clostridia</taxon>
        <taxon>Lachnospirales</taxon>
        <taxon>Lachnospiraceae</taxon>
        <taxon>Butyrivibrio</taxon>
    </lineage>
</organism>
<keyword evidence="4" id="KW-1185">Reference proteome</keyword>
<sequence>MQEGSASFSEEELKELNEMISEFGEEELKELEEAMEMLETMEVVNPHMSKEDLEELKRKHRASEDKAIMKANMEYLKDMIKHELGKNVSKPGMGGSGISPATSMSMPQGMGIGMGMDISAPQASVPSFDIQI</sequence>
<dbReference type="RefSeq" id="WP_074883810.1">
    <property type="nucleotide sequence ID" value="NZ_FOXO01000002.1"/>
</dbReference>
<dbReference type="AlphaFoldDB" id="A0A1I5QQD7"/>
<dbReference type="EMBL" id="FOXO01000002">
    <property type="protein sequence ID" value="SFP48518.1"/>
    <property type="molecule type" value="Genomic_DNA"/>
</dbReference>
<accession>A0A1I5QQD7</accession>
<feature type="region of interest" description="Disordered" evidence="2">
    <location>
        <begin position="86"/>
        <end position="106"/>
    </location>
</feature>
<reference evidence="4" key="1">
    <citation type="submission" date="2016-10" db="EMBL/GenBank/DDBJ databases">
        <authorList>
            <person name="Varghese N."/>
            <person name="Submissions S."/>
        </authorList>
    </citation>
    <scope>NUCLEOTIDE SEQUENCE [LARGE SCALE GENOMIC DNA]</scope>
    <source>
        <strain evidence="4">P18</strain>
    </source>
</reference>